<comment type="caution">
    <text evidence="1">The sequence shown here is derived from an EMBL/GenBank/DDBJ whole genome shotgun (WGS) entry which is preliminary data.</text>
</comment>
<evidence type="ECO:0000313" key="2">
    <source>
        <dbReference type="Proteomes" id="UP000304951"/>
    </source>
</evidence>
<evidence type="ECO:0000313" key="1">
    <source>
        <dbReference type="EMBL" id="THV68522.1"/>
    </source>
</evidence>
<dbReference type="EMBL" id="QZAF01000315">
    <property type="protein sequence ID" value="THV68522.1"/>
    <property type="molecule type" value="Genomic_DNA"/>
</dbReference>
<accession>A0A4S8SDF5</accession>
<gene>
    <name evidence="1" type="ORF">D6D28_06635</name>
</gene>
<proteinExistence type="predicted"/>
<organism evidence="1 2">
    <name type="scientific">Aureobasidium pullulans</name>
    <name type="common">Black yeast</name>
    <name type="synonym">Pullularia pullulans</name>
    <dbReference type="NCBI Taxonomy" id="5580"/>
    <lineage>
        <taxon>Eukaryota</taxon>
        <taxon>Fungi</taxon>
        <taxon>Dikarya</taxon>
        <taxon>Ascomycota</taxon>
        <taxon>Pezizomycotina</taxon>
        <taxon>Dothideomycetes</taxon>
        <taxon>Dothideomycetidae</taxon>
        <taxon>Dothideales</taxon>
        <taxon>Saccotheciaceae</taxon>
        <taxon>Aureobasidium</taxon>
    </lineage>
</organism>
<dbReference type="AlphaFoldDB" id="A0A4S8SDF5"/>
<protein>
    <submittedName>
        <fullName evidence="1">Uncharacterized protein</fullName>
    </submittedName>
</protein>
<reference evidence="1 2" key="1">
    <citation type="submission" date="2018-10" db="EMBL/GenBank/DDBJ databases">
        <title>Fifty Aureobasidium pullulans genomes reveal a recombining polyextremotolerant generalist.</title>
        <authorList>
            <person name="Gostincar C."/>
            <person name="Turk M."/>
            <person name="Zajc J."/>
            <person name="Gunde-Cimerman N."/>
        </authorList>
    </citation>
    <scope>NUCLEOTIDE SEQUENCE [LARGE SCALE GENOMIC DNA]</scope>
    <source>
        <strain evidence="1 2">EXF-11900</strain>
    </source>
</reference>
<sequence length="101" mass="11391">MLNVVLDDVLDEDVVALEIVALDVVIDDIVLIVVLSEDWDVTLEDVFVDVFEEDFAVLEDVFVCEVDDVGLEKVDFDELMVFEVVLHVVFDVYAELELGVV</sequence>
<name>A0A4S8SDF5_AURPU</name>
<dbReference type="Proteomes" id="UP000304951">
    <property type="component" value="Unassembled WGS sequence"/>
</dbReference>